<accession>A0AA42DMG4</accession>
<comment type="caution">
    <text evidence="2">The sequence shown here is derived from an EMBL/GenBank/DDBJ whole genome shotgun (WGS) entry which is preliminary data.</text>
</comment>
<evidence type="ECO:0000313" key="2">
    <source>
        <dbReference type="EMBL" id="MDA3731664.1"/>
    </source>
</evidence>
<organism evidence="2 3">
    <name type="scientific">Holtiella tumoricola</name>
    <dbReference type="NCBI Taxonomy" id="3018743"/>
    <lineage>
        <taxon>Bacteria</taxon>
        <taxon>Bacillati</taxon>
        <taxon>Bacillota</taxon>
        <taxon>Clostridia</taxon>
        <taxon>Lachnospirales</taxon>
        <taxon>Cellulosilyticaceae</taxon>
        <taxon>Holtiella</taxon>
    </lineage>
</organism>
<dbReference type="EMBL" id="JAQIFT010000040">
    <property type="protein sequence ID" value="MDA3731664.1"/>
    <property type="molecule type" value="Genomic_DNA"/>
</dbReference>
<protein>
    <submittedName>
        <fullName evidence="2">Uncharacterized protein</fullName>
    </submittedName>
</protein>
<keyword evidence="3" id="KW-1185">Reference proteome</keyword>
<proteinExistence type="predicted"/>
<evidence type="ECO:0000313" key="3">
    <source>
        <dbReference type="Proteomes" id="UP001169242"/>
    </source>
</evidence>
<feature type="region of interest" description="Disordered" evidence="1">
    <location>
        <begin position="58"/>
        <end position="96"/>
    </location>
</feature>
<gene>
    <name evidence="2" type="ORF">PBV87_09265</name>
</gene>
<dbReference type="RefSeq" id="WP_271012026.1">
    <property type="nucleotide sequence ID" value="NZ_JAQIFT010000040.1"/>
</dbReference>
<evidence type="ECO:0000256" key="1">
    <source>
        <dbReference type="SAM" id="MobiDB-lite"/>
    </source>
</evidence>
<dbReference type="Proteomes" id="UP001169242">
    <property type="component" value="Unassembled WGS sequence"/>
</dbReference>
<name>A0AA42DMG4_9FIRM</name>
<dbReference type="AlphaFoldDB" id="A0AA42DMG4"/>
<feature type="compositionally biased region" description="Basic and acidic residues" evidence="1">
    <location>
        <begin position="64"/>
        <end position="85"/>
    </location>
</feature>
<reference evidence="2" key="1">
    <citation type="journal article" date="2023" name="Int. J. Syst. Evol. Microbiol.">
        <title>&lt;i&gt;Holtiella tumoricola&lt;/i&gt; gen. nov. sp. nov., isolated from a human clinical sample.</title>
        <authorList>
            <person name="Allen-Vercoe E."/>
            <person name="Daigneault M.C."/>
            <person name="Vancuren S.J."/>
            <person name="Cochrane K."/>
            <person name="O'Neal L.L."/>
            <person name="Sankaranarayanan K."/>
            <person name="Lawson P.A."/>
        </authorList>
    </citation>
    <scope>NUCLEOTIDE SEQUENCE</scope>
    <source>
        <strain evidence="2">CC70A</strain>
    </source>
</reference>
<sequence>MIKLTNPLNKDGILYKKGAILTLSLKDEEELVANGLAEKYPLIQMEQEAKCNRLDLDEEVASDEPEKKEEVETEKEDTKTKENKKTSPRIGRTSKK</sequence>